<protein>
    <submittedName>
        <fullName evidence="2">Thiol-disulfide isomerase or thioredoxin</fullName>
    </submittedName>
</protein>
<dbReference type="GO" id="GO:0016853">
    <property type="term" value="F:isomerase activity"/>
    <property type="evidence" value="ECO:0007669"/>
    <property type="project" value="UniProtKB-KW"/>
</dbReference>
<dbReference type="InterPro" id="IPR013766">
    <property type="entry name" value="Thioredoxin_domain"/>
</dbReference>
<sequence>MVAGVALLVLAQELANRPLVTGTPPELRGPMADGRTFEGLSTLGRPALIYFWASWCQVCRAMQGTLAELARHVPLITVALQSGDATEVRRYLASQGLDLPAVVDPDGAIGRAYGVRGVPAVFVLGRDGAIHSATLGYSTAWGLRLRLWWAGWSGN</sequence>
<dbReference type="PANTHER" id="PTHR42852:SF17">
    <property type="entry name" value="THIOREDOXIN-LIKE PROTEIN HI_1115"/>
    <property type="match status" value="1"/>
</dbReference>
<evidence type="ECO:0000259" key="1">
    <source>
        <dbReference type="PROSITE" id="PS51352"/>
    </source>
</evidence>
<dbReference type="PANTHER" id="PTHR42852">
    <property type="entry name" value="THIOL:DISULFIDE INTERCHANGE PROTEIN DSBE"/>
    <property type="match status" value="1"/>
</dbReference>
<dbReference type="Pfam" id="PF00578">
    <property type="entry name" value="AhpC-TSA"/>
    <property type="match status" value="1"/>
</dbReference>
<organism evidence="2 3">
    <name type="scientific">Candidatus Methylocalor cossyra</name>
    <dbReference type="NCBI Taxonomy" id="3108543"/>
    <lineage>
        <taxon>Bacteria</taxon>
        <taxon>Pseudomonadati</taxon>
        <taxon>Pseudomonadota</taxon>
        <taxon>Gammaproteobacteria</taxon>
        <taxon>Methylococcales</taxon>
        <taxon>Methylococcaceae</taxon>
        <taxon>Candidatus Methylocalor</taxon>
    </lineage>
</organism>
<dbReference type="InterPro" id="IPR000866">
    <property type="entry name" value="AhpC/TSA"/>
</dbReference>
<keyword evidence="2" id="KW-0413">Isomerase</keyword>
<evidence type="ECO:0000313" key="3">
    <source>
        <dbReference type="Proteomes" id="UP001497493"/>
    </source>
</evidence>
<dbReference type="InterPro" id="IPR050553">
    <property type="entry name" value="Thioredoxin_ResA/DsbE_sf"/>
</dbReference>
<dbReference type="EMBL" id="OZ026884">
    <property type="protein sequence ID" value="CAL1240456.1"/>
    <property type="molecule type" value="Genomic_DNA"/>
</dbReference>
<dbReference type="InterPro" id="IPR036249">
    <property type="entry name" value="Thioredoxin-like_sf"/>
</dbReference>
<gene>
    <name evidence="2" type="ORF">MECH1_V1_1680</name>
</gene>
<feature type="domain" description="Thioredoxin" evidence="1">
    <location>
        <begin position="18"/>
        <end position="153"/>
    </location>
</feature>
<proteinExistence type="predicted"/>
<accession>A0ABP1C871</accession>
<evidence type="ECO:0000313" key="2">
    <source>
        <dbReference type="EMBL" id="CAL1240456.1"/>
    </source>
</evidence>
<name>A0ABP1C871_9GAMM</name>
<dbReference type="Proteomes" id="UP001497493">
    <property type="component" value="Chromosome"/>
</dbReference>
<dbReference type="SUPFAM" id="SSF52833">
    <property type="entry name" value="Thioredoxin-like"/>
    <property type="match status" value="1"/>
</dbReference>
<dbReference type="CDD" id="cd03011">
    <property type="entry name" value="TlpA_like_ScsD_MtbDsbE"/>
    <property type="match status" value="1"/>
</dbReference>
<reference evidence="2 3" key="1">
    <citation type="submission" date="2024-04" db="EMBL/GenBank/DDBJ databases">
        <authorList>
            <person name="Cremers G."/>
        </authorList>
    </citation>
    <scope>NUCLEOTIDE SEQUENCE [LARGE SCALE GENOMIC DNA]</scope>
    <source>
        <strain evidence="2">MeCH1-AG</strain>
    </source>
</reference>
<dbReference type="PROSITE" id="PS51352">
    <property type="entry name" value="THIOREDOXIN_2"/>
    <property type="match status" value="1"/>
</dbReference>
<keyword evidence="3" id="KW-1185">Reference proteome</keyword>
<dbReference type="Gene3D" id="3.40.30.10">
    <property type="entry name" value="Glutaredoxin"/>
    <property type="match status" value="1"/>
</dbReference>